<evidence type="ECO:0000256" key="2">
    <source>
        <dbReference type="ARBA" id="ARBA00022771"/>
    </source>
</evidence>
<name>A0ABP0H5Q5_CLALP</name>
<dbReference type="InterPro" id="IPR019787">
    <property type="entry name" value="Znf_PHD-finger"/>
</dbReference>
<dbReference type="InterPro" id="IPR050863">
    <property type="entry name" value="CenT-Element_Derived"/>
</dbReference>
<evidence type="ECO:0000256" key="5">
    <source>
        <dbReference type="SAM" id="MobiDB-lite"/>
    </source>
</evidence>
<dbReference type="SMART" id="SM00249">
    <property type="entry name" value="PHD"/>
    <property type="match status" value="1"/>
</dbReference>
<dbReference type="PROSITE" id="PS50016">
    <property type="entry name" value="ZF_PHD_2"/>
    <property type="match status" value="1"/>
</dbReference>
<dbReference type="Gene3D" id="3.30.40.10">
    <property type="entry name" value="Zinc/RING finger domain, C3HC4 (zinc finger)"/>
    <property type="match status" value="1"/>
</dbReference>
<evidence type="ECO:0000313" key="7">
    <source>
        <dbReference type="EMBL" id="CAK8698329.1"/>
    </source>
</evidence>
<evidence type="ECO:0000256" key="3">
    <source>
        <dbReference type="ARBA" id="ARBA00022833"/>
    </source>
</evidence>
<protein>
    <recommendedName>
        <fullName evidence="6">PHD-type domain-containing protein</fullName>
    </recommendedName>
</protein>
<reference evidence="7 8" key="1">
    <citation type="submission" date="2024-02" db="EMBL/GenBank/DDBJ databases">
        <authorList>
            <person name="Daric V."/>
            <person name="Darras S."/>
        </authorList>
    </citation>
    <scope>NUCLEOTIDE SEQUENCE [LARGE SCALE GENOMIC DNA]</scope>
</reference>
<feature type="region of interest" description="Disordered" evidence="5">
    <location>
        <begin position="264"/>
        <end position="316"/>
    </location>
</feature>
<comment type="caution">
    <text evidence="7">The sequence shown here is derived from an EMBL/GenBank/DDBJ whole genome shotgun (WGS) entry which is preliminary data.</text>
</comment>
<organism evidence="7 8">
    <name type="scientific">Clavelina lepadiformis</name>
    <name type="common">Light-bulb sea squirt</name>
    <name type="synonym">Ascidia lepadiformis</name>
    <dbReference type="NCBI Taxonomy" id="159417"/>
    <lineage>
        <taxon>Eukaryota</taxon>
        <taxon>Metazoa</taxon>
        <taxon>Chordata</taxon>
        <taxon>Tunicata</taxon>
        <taxon>Ascidiacea</taxon>
        <taxon>Aplousobranchia</taxon>
        <taxon>Clavelinidae</taxon>
        <taxon>Clavelina</taxon>
    </lineage>
</organism>
<keyword evidence="8" id="KW-1185">Reference proteome</keyword>
<keyword evidence="2 4" id="KW-0863">Zinc-finger</keyword>
<evidence type="ECO:0000259" key="6">
    <source>
        <dbReference type="PROSITE" id="PS50016"/>
    </source>
</evidence>
<dbReference type="Pfam" id="PF03184">
    <property type="entry name" value="DDE_1"/>
    <property type="match status" value="1"/>
</dbReference>
<dbReference type="EMBL" id="CAWYQH010000174">
    <property type="protein sequence ID" value="CAK8698329.1"/>
    <property type="molecule type" value="Genomic_DNA"/>
</dbReference>
<evidence type="ECO:0000313" key="8">
    <source>
        <dbReference type="Proteomes" id="UP001642483"/>
    </source>
</evidence>
<dbReference type="CDD" id="cd15517">
    <property type="entry name" value="PHD_TCF19_like"/>
    <property type="match status" value="1"/>
</dbReference>
<dbReference type="InterPro" id="IPR011011">
    <property type="entry name" value="Znf_FYVE_PHD"/>
</dbReference>
<dbReference type="InterPro" id="IPR019786">
    <property type="entry name" value="Zinc_finger_PHD-type_CS"/>
</dbReference>
<accession>A0ABP0H5Q5</accession>
<dbReference type="InterPro" id="IPR001965">
    <property type="entry name" value="Znf_PHD"/>
</dbReference>
<feature type="compositionally biased region" description="Polar residues" evidence="5">
    <location>
        <begin position="280"/>
        <end position="291"/>
    </location>
</feature>
<gene>
    <name evidence="7" type="ORF">CVLEPA_LOCUS31771</name>
</gene>
<dbReference type="Proteomes" id="UP001642483">
    <property type="component" value="Unassembled WGS sequence"/>
</dbReference>
<dbReference type="PANTHER" id="PTHR19303:SF74">
    <property type="entry name" value="POGO TRANSPOSABLE ELEMENT WITH KRAB DOMAIN"/>
    <property type="match status" value="1"/>
</dbReference>
<dbReference type="InterPro" id="IPR004875">
    <property type="entry name" value="DDE_SF_endonuclease_dom"/>
</dbReference>
<dbReference type="InterPro" id="IPR013083">
    <property type="entry name" value="Znf_RING/FYVE/PHD"/>
</dbReference>
<evidence type="ECO:0000256" key="4">
    <source>
        <dbReference type="PROSITE-ProRule" id="PRU00146"/>
    </source>
</evidence>
<proteinExistence type="predicted"/>
<dbReference type="SUPFAM" id="SSF57903">
    <property type="entry name" value="FYVE/PHD zinc finger"/>
    <property type="match status" value="1"/>
</dbReference>
<evidence type="ECO:0000256" key="1">
    <source>
        <dbReference type="ARBA" id="ARBA00022723"/>
    </source>
</evidence>
<keyword evidence="1" id="KW-0479">Metal-binding</keyword>
<dbReference type="PROSITE" id="PS01359">
    <property type="entry name" value="ZF_PHD_1"/>
    <property type="match status" value="1"/>
</dbReference>
<dbReference type="PANTHER" id="PTHR19303">
    <property type="entry name" value="TRANSPOSON"/>
    <property type="match status" value="1"/>
</dbReference>
<sequence length="365" mass="40480">MSAAGNFVPPGFIFPRVRMKEELKDGAPPGSMFTCQKKGWMNNDIFLEWIKHFSQHAKPSQEERVLLILDGHKSHTHNIEALELASKSGVIMLSLPPHTSHRMQPLDLTFFKPLKTYYYQQIEQWLRANPGRAVSAFQICRLFGLAYGKAANVSCAVNGFRKAGIYPVNMLVFNDGDFAAADVTDQPDPAENSDDLIATTSSALVENASSTAVNTTPACINKTAETSNLVSDMQASPVGLLSSISYSEKKKSVVTVTDISPLPKRIRSMNPGTKRRKSSRATILTSSPHKNTLNKRDSDVTKRGGAQKTKQKRGRKTENKQNSICLVCGDSADEDWIQCKNCKEWTHEECADISDSKYYYCDNCS</sequence>
<keyword evidence="3" id="KW-0862">Zinc</keyword>
<feature type="domain" description="PHD-type" evidence="6">
    <location>
        <begin position="322"/>
        <end position="365"/>
    </location>
</feature>